<dbReference type="RefSeq" id="XP_047766122.1">
    <property type="nucleotide sequence ID" value="XM_047908248.1"/>
</dbReference>
<dbReference type="InterPro" id="IPR045114">
    <property type="entry name" value="Csn12-like"/>
</dbReference>
<dbReference type="PANTHER" id="PTHR12732">
    <property type="entry name" value="UNCHARACTERIZED PROTEASOME COMPONENT REGION PCI-CONTAINING"/>
    <property type="match status" value="1"/>
</dbReference>
<feature type="region of interest" description="Disordered" evidence="1">
    <location>
        <begin position="221"/>
        <end position="306"/>
    </location>
</feature>
<dbReference type="GO" id="GO:0003723">
    <property type="term" value="F:RNA binding"/>
    <property type="evidence" value="ECO:0007669"/>
    <property type="project" value="InterPro"/>
</dbReference>
<dbReference type="EMBL" id="CP090171">
    <property type="protein sequence ID" value="UJO21756.1"/>
    <property type="molecule type" value="Genomic_DNA"/>
</dbReference>
<evidence type="ECO:0000313" key="2">
    <source>
        <dbReference type="EMBL" id="UJO21756.1"/>
    </source>
</evidence>
<feature type="region of interest" description="Disordered" evidence="1">
    <location>
        <begin position="877"/>
        <end position="896"/>
    </location>
</feature>
<name>A0A9Q8PFX1_PASFU</name>
<evidence type="ECO:0000313" key="3">
    <source>
        <dbReference type="Proteomes" id="UP000756132"/>
    </source>
</evidence>
<feature type="compositionally biased region" description="Polar residues" evidence="1">
    <location>
        <begin position="264"/>
        <end position="279"/>
    </location>
</feature>
<sequence>MPEETPAQRRRRLGTAGQTRVRTNRRPAPLNITRPTQAQIEKGNTPSPSPTKEKEKELPLPNWKTAPYYGTAKKDDDDEVPAFLIPGTERVVRDIGEVGVGRFGPGALGGKGSLFGPGVTVFGGKEEGFKKPGLNWPEVPLGGRVLGTGESVRPGFPIKGAAAAFGTSTGGLGFGGVEASPWSDGAGVKGGEQRPTSAIPVSSWTPRASNLSAAAAVFSPAHTSLPSQQQTTAPPSTPWANHQHFTAPPPTPWTARPAGFGDNRPSTNFASNTGSSNIPPSGALGTEASTSGQNHPLATSLNSSNFNTRCTFPSSSTGLGAYGGNDPSAAVQLGGDPQVVNQDEDIDLLDASPEVDEDLDIVSRVDSTQWNPAFGQAPAAATFANQVFESQNGRYEQQNQFYNHISKQRESEQRASEQRALEQKASEQREAGLKEQLKRDFLARRNIADVPSMPPQTQSGTPILGQFLVAINGFIKADNEAGITDYMVIEPPYSDMYNKLISELQQNFPPGSEEVLEEKCRHVLSHARDGVNGSPSWSQFIRFVAQYLSFLRDVDMDQSKYLQTYELLVELQKKANSALTHAQLGHLVLGTVMSAAKAMSRLAIGLDKQPHLIAHLKSAQITENTNENEARTLPERAVEFIRPALSNCVTDRASKVTRDGKIEGKQRGAYNLANICLKIYFQCRSFKNATLVFQSIGSTTMPISAYSRRDRITYLYYLGRFWFQNNHFERARQALQQAYDECSAQDHSVKQRRYILVFLIASSLIVGRFPSQAIFQRPEAQGLQERFFPLMQAIRSGNLALFRQHMSLENPHSDWFLHFRILLQLKNRCEILVWRSLVRKIFILNGTKFDPNNPRAAVTFDLDDLVAALSALEKQSRRPEDETYIDPDLDGAEDQAEAERLPDVRQIESILASLVDQGLLRGFIAHRQHKFSIMGVRNAGGDALAAGFPQPWRVLEQKVSQEEGYNEIPGWQTGAPGSMATGGAMAGKVINLAGLRQVGAS</sequence>
<gene>
    <name evidence="2" type="ORF">CLAFUR5_09100</name>
</gene>
<dbReference type="AlphaFoldDB" id="A0A9Q8PFX1"/>
<dbReference type="OrthoDB" id="5404651at2759"/>
<feature type="compositionally biased region" description="Polar residues" evidence="1">
    <location>
        <begin position="33"/>
        <end position="46"/>
    </location>
</feature>
<reference evidence="2" key="1">
    <citation type="submission" date="2021-12" db="EMBL/GenBank/DDBJ databases">
        <authorList>
            <person name="Zaccaron A."/>
            <person name="Stergiopoulos I."/>
        </authorList>
    </citation>
    <scope>NUCLEOTIDE SEQUENCE</scope>
    <source>
        <strain evidence="2">Race5_Kim</strain>
    </source>
</reference>
<organism evidence="2 3">
    <name type="scientific">Passalora fulva</name>
    <name type="common">Tomato leaf mold</name>
    <name type="synonym">Cladosporium fulvum</name>
    <dbReference type="NCBI Taxonomy" id="5499"/>
    <lineage>
        <taxon>Eukaryota</taxon>
        <taxon>Fungi</taxon>
        <taxon>Dikarya</taxon>
        <taxon>Ascomycota</taxon>
        <taxon>Pezizomycotina</taxon>
        <taxon>Dothideomycetes</taxon>
        <taxon>Dothideomycetidae</taxon>
        <taxon>Mycosphaerellales</taxon>
        <taxon>Mycosphaerellaceae</taxon>
        <taxon>Fulvia</taxon>
    </lineage>
</organism>
<feature type="compositionally biased region" description="Polar residues" evidence="1">
    <location>
        <begin position="221"/>
        <end position="244"/>
    </location>
</feature>
<dbReference type="PANTHER" id="PTHR12732:SF8">
    <property type="entry name" value="NUCLEAR MRNA EXPORT PROTEIN THP1"/>
    <property type="match status" value="1"/>
</dbReference>
<dbReference type="SMART" id="SM00753">
    <property type="entry name" value="PAM"/>
    <property type="match status" value="1"/>
</dbReference>
<dbReference type="CDD" id="cd22249">
    <property type="entry name" value="UDM1_RNF168_RNF169-like"/>
    <property type="match status" value="1"/>
</dbReference>
<evidence type="ECO:0000256" key="1">
    <source>
        <dbReference type="SAM" id="MobiDB-lite"/>
    </source>
</evidence>
<keyword evidence="3" id="KW-1185">Reference proteome</keyword>
<dbReference type="GO" id="GO:0003690">
    <property type="term" value="F:double-stranded DNA binding"/>
    <property type="evidence" value="ECO:0007669"/>
    <property type="project" value="InterPro"/>
</dbReference>
<proteinExistence type="predicted"/>
<reference evidence="2" key="2">
    <citation type="journal article" date="2022" name="Microb. Genom.">
        <title>A chromosome-scale genome assembly of the tomato pathogen Cladosporium fulvum reveals a compartmentalized genome architecture and the presence of a dispensable chromosome.</title>
        <authorList>
            <person name="Zaccaron A.Z."/>
            <person name="Chen L.H."/>
            <person name="Samaras A."/>
            <person name="Stergiopoulos I."/>
        </authorList>
    </citation>
    <scope>NUCLEOTIDE SEQUENCE</scope>
    <source>
        <strain evidence="2">Race5_Kim</strain>
    </source>
</reference>
<accession>A0A9Q8PFX1</accession>
<dbReference type="Proteomes" id="UP000756132">
    <property type="component" value="Chromosome 9"/>
</dbReference>
<protein>
    <submittedName>
        <fullName evidence="2">PCI domain-containing protein</fullName>
    </submittedName>
</protein>
<dbReference type="KEGG" id="ffu:CLAFUR5_09100"/>
<dbReference type="GeneID" id="71988978"/>
<feature type="region of interest" description="Disordered" evidence="1">
    <location>
        <begin position="408"/>
        <end position="432"/>
    </location>
</feature>
<feature type="compositionally biased region" description="Acidic residues" evidence="1">
    <location>
        <begin position="882"/>
        <end position="896"/>
    </location>
</feature>
<feature type="region of interest" description="Disordered" evidence="1">
    <location>
        <begin position="1"/>
        <end position="77"/>
    </location>
</feature>
<feature type="compositionally biased region" description="Polar residues" evidence="1">
    <location>
        <begin position="287"/>
        <end position="306"/>
    </location>
</feature>